<evidence type="ECO:0000259" key="3">
    <source>
        <dbReference type="PROSITE" id="PS50157"/>
    </source>
</evidence>
<evidence type="ECO:0000256" key="2">
    <source>
        <dbReference type="SAM" id="MobiDB-lite"/>
    </source>
</evidence>
<evidence type="ECO:0000256" key="1">
    <source>
        <dbReference type="PROSITE-ProRule" id="PRU00042"/>
    </source>
</evidence>
<evidence type="ECO:0000313" key="5">
    <source>
        <dbReference type="Proteomes" id="UP001202328"/>
    </source>
</evidence>
<dbReference type="Gene3D" id="3.40.50.200">
    <property type="entry name" value="Peptidase S8/S53 domain"/>
    <property type="match status" value="1"/>
</dbReference>
<feature type="domain" description="C2H2-type" evidence="3">
    <location>
        <begin position="46"/>
        <end position="74"/>
    </location>
</feature>
<keyword evidence="1" id="KW-0479">Metal-binding</keyword>
<gene>
    <name evidence="4" type="ORF">MKW98_029361</name>
</gene>
<protein>
    <recommendedName>
        <fullName evidence="3">C2H2-type domain-containing protein</fullName>
    </recommendedName>
</protein>
<keyword evidence="1" id="KW-0863">Zinc-finger</keyword>
<dbReference type="InterPro" id="IPR013087">
    <property type="entry name" value="Znf_C2H2_type"/>
</dbReference>
<dbReference type="GO" id="GO:0008270">
    <property type="term" value="F:zinc ion binding"/>
    <property type="evidence" value="ECO:0007669"/>
    <property type="project" value="UniProtKB-KW"/>
</dbReference>
<dbReference type="EMBL" id="JAJJMB010010439">
    <property type="protein sequence ID" value="KAI3908811.1"/>
    <property type="molecule type" value="Genomic_DNA"/>
</dbReference>
<feature type="compositionally biased region" description="Polar residues" evidence="2">
    <location>
        <begin position="34"/>
        <end position="44"/>
    </location>
</feature>
<proteinExistence type="predicted"/>
<dbReference type="PROSITE" id="PS50157">
    <property type="entry name" value="ZINC_FINGER_C2H2_2"/>
    <property type="match status" value="1"/>
</dbReference>
<keyword evidence="5" id="KW-1185">Reference proteome</keyword>
<evidence type="ECO:0000313" key="4">
    <source>
        <dbReference type="EMBL" id="KAI3908811.1"/>
    </source>
</evidence>
<keyword evidence="1" id="KW-0862">Zinc</keyword>
<organism evidence="4 5">
    <name type="scientific">Papaver atlanticum</name>
    <dbReference type="NCBI Taxonomy" id="357466"/>
    <lineage>
        <taxon>Eukaryota</taxon>
        <taxon>Viridiplantae</taxon>
        <taxon>Streptophyta</taxon>
        <taxon>Embryophyta</taxon>
        <taxon>Tracheophyta</taxon>
        <taxon>Spermatophyta</taxon>
        <taxon>Magnoliopsida</taxon>
        <taxon>Ranunculales</taxon>
        <taxon>Papaveraceae</taxon>
        <taxon>Papaveroideae</taxon>
        <taxon>Papaver</taxon>
    </lineage>
</organism>
<reference evidence="4" key="1">
    <citation type="submission" date="2022-04" db="EMBL/GenBank/DDBJ databases">
        <title>A functionally conserved STORR gene fusion in Papaver species that diverged 16.8 million years ago.</title>
        <authorList>
            <person name="Catania T."/>
        </authorList>
    </citation>
    <scope>NUCLEOTIDE SEQUENCE</scope>
    <source>
        <strain evidence="4">S-188037</strain>
    </source>
</reference>
<accession>A0AAD4SKA9</accession>
<comment type="caution">
    <text evidence="4">The sequence shown here is derived from an EMBL/GenBank/DDBJ whole genome shotgun (WGS) entry which is preliminary data.</text>
</comment>
<dbReference type="GO" id="GO:0006508">
    <property type="term" value="P:proteolysis"/>
    <property type="evidence" value="ECO:0007669"/>
    <property type="project" value="InterPro"/>
</dbReference>
<name>A0AAD4SKA9_9MAGN</name>
<dbReference type="Proteomes" id="UP001202328">
    <property type="component" value="Unassembled WGS sequence"/>
</dbReference>
<dbReference type="InterPro" id="IPR036852">
    <property type="entry name" value="Peptidase_S8/S53_dom_sf"/>
</dbReference>
<dbReference type="AlphaFoldDB" id="A0AAD4SKA9"/>
<dbReference type="PROSITE" id="PS00028">
    <property type="entry name" value="ZINC_FINGER_C2H2_1"/>
    <property type="match status" value="1"/>
</dbReference>
<dbReference type="GO" id="GO:0004252">
    <property type="term" value="F:serine-type endopeptidase activity"/>
    <property type="evidence" value="ECO:0007669"/>
    <property type="project" value="InterPro"/>
</dbReference>
<sequence length="122" mass="12906">MDSLRLLCADGKKGGAVRQGTPYPKGGKTPASGGKSNKSIKSTGSVSCDSCTKAFGTDSALQAHSNAKHNKLNVIPQYNRLTEIESKPDVIVGIPDSGIWPESESFNEEGLGPFHKRTVGVY</sequence>
<feature type="region of interest" description="Disordered" evidence="2">
    <location>
        <begin position="13"/>
        <end position="44"/>
    </location>
</feature>